<dbReference type="Proteomes" id="UP000041882">
    <property type="component" value="Unassembled WGS sequence"/>
</dbReference>
<keyword evidence="2" id="KW-1185">Reference proteome</keyword>
<proteinExistence type="predicted"/>
<reference evidence="2" key="1">
    <citation type="submission" date="2015-03" db="EMBL/GenBank/DDBJ databases">
        <authorList>
            <consortium name="Pathogen Informatics"/>
            <person name="Murphy D."/>
        </authorList>
    </citation>
    <scope>NUCLEOTIDE SEQUENCE [LARGE SCALE GENOMIC DNA]</scope>
    <source>
        <strain evidence="2">IP6945</strain>
    </source>
</reference>
<accession>A0A0T9QZ89</accession>
<dbReference type="InterPro" id="IPR010035">
    <property type="entry name" value="Thi_S"/>
</dbReference>
<sequence>MKATHIQIVLNDQPLEVETNITAEMLLNQLKRHQPGTALAINQVIIPRADWEKCQLHEGDDILLFQAIAGG</sequence>
<dbReference type="PANTHER" id="PTHR34472:SF1">
    <property type="entry name" value="SULFUR CARRIER PROTEIN THIS"/>
    <property type="match status" value="1"/>
</dbReference>
<gene>
    <name evidence="1" type="primary">thiS</name>
    <name evidence="1" type="ORF">ERS008472_03940</name>
</gene>
<dbReference type="SUPFAM" id="SSF54285">
    <property type="entry name" value="MoaD/ThiS"/>
    <property type="match status" value="1"/>
</dbReference>
<evidence type="ECO:0000313" key="2">
    <source>
        <dbReference type="Proteomes" id="UP000041882"/>
    </source>
</evidence>
<dbReference type="Gene3D" id="3.10.20.30">
    <property type="match status" value="1"/>
</dbReference>
<organism evidence="1 2">
    <name type="scientific">Yersinia thracica</name>
    <dbReference type="NCBI Taxonomy" id="2890319"/>
    <lineage>
        <taxon>Bacteria</taxon>
        <taxon>Pseudomonadati</taxon>
        <taxon>Pseudomonadota</taxon>
        <taxon>Gammaproteobacteria</taxon>
        <taxon>Enterobacterales</taxon>
        <taxon>Yersiniaceae</taxon>
        <taxon>Yersinia</taxon>
    </lineage>
</organism>
<dbReference type="NCBIfam" id="TIGR01683">
    <property type="entry name" value="thiS"/>
    <property type="match status" value="1"/>
</dbReference>
<dbReference type="Pfam" id="PF02597">
    <property type="entry name" value="ThiS"/>
    <property type="match status" value="1"/>
</dbReference>
<dbReference type="InterPro" id="IPR012675">
    <property type="entry name" value="Beta-grasp_dom_sf"/>
</dbReference>
<dbReference type="InterPro" id="IPR003749">
    <property type="entry name" value="ThiS/MoaD-like"/>
</dbReference>
<protein>
    <submittedName>
        <fullName evidence="1">Sulfur carrier protein ThiS</fullName>
    </submittedName>
</protein>
<dbReference type="CDD" id="cd00565">
    <property type="entry name" value="Ubl_ThiS"/>
    <property type="match status" value="1"/>
</dbReference>
<name>A0A0T9QZ89_9GAMM</name>
<dbReference type="InterPro" id="IPR016155">
    <property type="entry name" value="Mopterin_synth/thiamin_S_b"/>
</dbReference>
<dbReference type="AlphaFoldDB" id="A0A0T9QZ89"/>
<dbReference type="PANTHER" id="PTHR34472">
    <property type="entry name" value="SULFUR CARRIER PROTEIN THIS"/>
    <property type="match status" value="1"/>
</dbReference>
<dbReference type="EMBL" id="CQAW01000028">
    <property type="protein sequence ID" value="CNI36249.1"/>
    <property type="molecule type" value="Genomic_DNA"/>
</dbReference>
<evidence type="ECO:0000313" key="1">
    <source>
        <dbReference type="EMBL" id="CNI36249.1"/>
    </source>
</evidence>